<dbReference type="GO" id="GO:0005886">
    <property type="term" value="C:plasma membrane"/>
    <property type="evidence" value="ECO:0007669"/>
    <property type="project" value="UniProtKB-SubCell"/>
</dbReference>
<feature type="transmembrane region" description="Helical" evidence="7">
    <location>
        <begin position="316"/>
        <end position="341"/>
    </location>
</feature>
<evidence type="ECO:0000256" key="7">
    <source>
        <dbReference type="SAM" id="Phobius"/>
    </source>
</evidence>
<keyword evidence="10" id="KW-1185">Reference proteome</keyword>
<feature type="domain" description="Type II secretion system protein GspF" evidence="8">
    <location>
        <begin position="25"/>
        <end position="144"/>
    </location>
</feature>
<name>A0A1E5H6H9_9ENTE</name>
<dbReference type="InterPro" id="IPR003004">
    <property type="entry name" value="GspF/PilC"/>
</dbReference>
<dbReference type="PANTHER" id="PTHR30012">
    <property type="entry name" value="GENERAL SECRETION PATHWAY PROTEIN"/>
    <property type="match status" value="1"/>
</dbReference>
<accession>A0A1E5H6H9</accession>
<comment type="similarity">
    <text evidence="2">Belongs to the GSP F family.</text>
</comment>
<dbReference type="RefSeq" id="WP_069661766.1">
    <property type="nucleotide sequence ID" value="NZ_JBHUJJ010000001.1"/>
</dbReference>
<sequence>MVLLMIKHLKKKKSNKLSKSQQRLFIQLLADLLKNGFTIQESLLFMKKSRSISETTINFLISIMEQGEQLFTGLAHLGVKTTIITQIEFAQSHGDLSGTLAKINQHMTLTDKQQQNLYKVLSYPLLLLLFLFVVLISIRQILLPQLMMNGTIQSGNLGIQFIQQSPYYLLGFLVCLSLMLSLFYLYFRKQTFLEKAMFFSKLPIIGKLYREYCSAFFALEWGKLFAQGLEIKSVLQLMRTAKQQSLMSELAEQIEQQTLLGNSFYTQLPEFSFFSSELALIIQQGEVKGNLGKELILYSELCWQRFFKRIEKMIQWIQPVVFLVVAILVVSIYAAMLLPIYGGMEEYL</sequence>
<keyword evidence="5 7" id="KW-1133">Transmembrane helix</keyword>
<feature type="domain" description="Type II secretion system protein GspF" evidence="8">
    <location>
        <begin position="217"/>
        <end position="339"/>
    </location>
</feature>
<dbReference type="InterPro" id="IPR047692">
    <property type="entry name" value="T4P_ComGB"/>
</dbReference>
<dbReference type="Gene3D" id="1.20.81.30">
    <property type="entry name" value="Type II secretion system (T2SS), domain F"/>
    <property type="match status" value="2"/>
</dbReference>
<evidence type="ECO:0000256" key="5">
    <source>
        <dbReference type="ARBA" id="ARBA00022989"/>
    </source>
</evidence>
<evidence type="ECO:0000256" key="1">
    <source>
        <dbReference type="ARBA" id="ARBA00004651"/>
    </source>
</evidence>
<comment type="subcellular location">
    <subcellularLocation>
        <location evidence="1">Cell membrane</location>
        <topology evidence="1">Multi-pass membrane protein</topology>
    </subcellularLocation>
</comment>
<dbReference type="InterPro" id="IPR018076">
    <property type="entry name" value="T2SS_GspF_dom"/>
</dbReference>
<dbReference type="NCBIfam" id="NF041012">
    <property type="entry name" value="T4P_ComGB"/>
    <property type="match status" value="1"/>
</dbReference>
<feature type="transmembrane region" description="Helical" evidence="7">
    <location>
        <begin position="120"/>
        <end position="142"/>
    </location>
</feature>
<protein>
    <recommendedName>
        <fullName evidence="8">Type II secretion system protein GspF domain-containing protein</fullName>
    </recommendedName>
</protein>
<dbReference type="AlphaFoldDB" id="A0A1E5H6H9"/>
<reference evidence="10" key="1">
    <citation type="submission" date="2016-09" db="EMBL/GenBank/DDBJ databases">
        <authorList>
            <person name="Gulvik C.A."/>
        </authorList>
    </citation>
    <scope>NUCLEOTIDE SEQUENCE [LARGE SCALE GENOMIC DNA]</scope>
    <source>
        <strain evidence="10">LMG 8895</strain>
    </source>
</reference>
<organism evidence="9 10">
    <name type="scientific">Enterococcus termitis</name>
    <dbReference type="NCBI Taxonomy" id="332950"/>
    <lineage>
        <taxon>Bacteria</taxon>
        <taxon>Bacillati</taxon>
        <taxon>Bacillota</taxon>
        <taxon>Bacilli</taxon>
        <taxon>Lactobacillales</taxon>
        <taxon>Enterococcaceae</taxon>
        <taxon>Enterococcus</taxon>
    </lineage>
</organism>
<dbReference type="Pfam" id="PF00482">
    <property type="entry name" value="T2SSF"/>
    <property type="match status" value="2"/>
</dbReference>
<evidence type="ECO:0000256" key="4">
    <source>
        <dbReference type="ARBA" id="ARBA00022692"/>
    </source>
</evidence>
<dbReference type="PANTHER" id="PTHR30012:SF0">
    <property type="entry name" value="TYPE II SECRETION SYSTEM PROTEIN F-RELATED"/>
    <property type="match status" value="1"/>
</dbReference>
<proteinExistence type="inferred from homology"/>
<keyword evidence="6 7" id="KW-0472">Membrane</keyword>
<gene>
    <name evidence="9" type="ORF">BCR25_01145</name>
</gene>
<evidence type="ECO:0000256" key="2">
    <source>
        <dbReference type="ARBA" id="ARBA00005745"/>
    </source>
</evidence>
<comment type="caution">
    <text evidence="9">The sequence shown here is derived from an EMBL/GenBank/DDBJ whole genome shotgun (WGS) entry which is preliminary data.</text>
</comment>
<dbReference type="Proteomes" id="UP000095094">
    <property type="component" value="Unassembled WGS sequence"/>
</dbReference>
<dbReference type="EMBL" id="MIJY01000001">
    <property type="protein sequence ID" value="OEG20456.1"/>
    <property type="molecule type" value="Genomic_DNA"/>
</dbReference>
<evidence type="ECO:0000256" key="6">
    <source>
        <dbReference type="ARBA" id="ARBA00023136"/>
    </source>
</evidence>
<evidence type="ECO:0000259" key="8">
    <source>
        <dbReference type="Pfam" id="PF00482"/>
    </source>
</evidence>
<keyword evidence="3" id="KW-1003">Cell membrane</keyword>
<dbReference type="InterPro" id="IPR042094">
    <property type="entry name" value="T2SS_GspF_sf"/>
</dbReference>
<evidence type="ECO:0000313" key="10">
    <source>
        <dbReference type="Proteomes" id="UP000095094"/>
    </source>
</evidence>
<feature type="transmembrane region" description="Helical" evidence="7">
    <location>
        <begin position="167"/>
        <end position="187"/>
    </location>
</feature>
<keyword evidence="4 7" id="KW-0812">Transmembrane</keyword>
<evidence type="ECO:0000313" key="9">
    <source>
        <dbReference type="EMBL" id="OEG20456.1"/>
    </source>
</evidence>
<dbReference type="OrthoDB" id="2294348at2"/>
<evidence type="ECO:0000256" key="3">
    <source>
        <dbReference type="ARBA" id="ARBA00022475"/>
    </source>
</evidence>